<protein>
    <submittedName>
        <fullName evidence="2">Hemerythrin-like domain-containing protein</fullName>
    </submittedName>
</protein>
<reference evidence="2 3" key="1">
    <citation type="submission" date="2016-10" db="EMBL/GenBank/DDBJ databases">
        <authorList>
            <person name="de Groot N.N."/>
        </authorList>
    </citation>
    <scope>NUCLEOTIDE SEQUENCE [LARGE SCALE GENOMIC DNA]</scope>
    <source>
        <strain evidence="2 3">DSM 12992</strain>
    </source>
</reference>
<dbReference type="Proteomes" id="UP000199263">
    <property type="component" value="Unassembled WGS sequence"/>
</dbReference>
<evidence type="ECO:0000313" key="2">
    <source>
        <dbReference type="EMBL" id="SFD23792.1"/>
    </source>
</evidence>
<dbReference type="OrthoDB" id="9785474at2"/>
<dbReference type="PANTHER" id="PTHR39966:SF1">
    <property type="entry name" value="HEMERYTHRIN-LIKE DOMAIN-CONTAINING PROTEIN"/>
    <property type="match status" value="1"/>
</dbReference>
<gene>
    <name evidence="2" type="ORF">SAMN05421842_12619</name>
</gene>
<dbReference type="PANTHER" id="PTHR39966">
    <property type="entry name" value="BLL2471 PROTEIN-RELATED"/>
    <property type="match status" value="1"/>
</dbReference>
<keyword evidence="3" id="KW-1185">Reference proteome</keyword>
<proteinExistence type="predicted"/>
<dbReference type="InterPro" id="IPR012312">
    <property type="entry name" value="Hemerythrin-like"/>
</dbReference>
<evidence type="ECO:0000259" key="1">
    <source>
        <dbReference type="Pfam" id="PF01814"/>
    </source>
</evidence>
<dbReference type="Pfam" id="PF01814">
    <property type="entry name" value="Hemerythrin"/>
    <property type="match status" value="1"/>
</dbReference>
<dbReference type="GO" id="GO:0005886">
    <property type="term" value="C:plasma membrane"/>
    <property type="evidence" value="ECO:0007669"/>
    <property type="project" value="TreeGrafter"/>
</dbReference>
<organism evidence="2 3">
    <name type="scientific">Clostridium uliginosum</name>
    <dbReference type="NCBI Taxonomy" id="119641"/>
    <lineage>
        <taxon>Bacteria</taxon>
        <taxon>Bacillati</taxon>
        <taxon>Bacillota</taxon>
        <taxon>Clostridia</taxon>
        <taxon>Eubacteriales</taxon>
        <taxon>Clostridiaceae</taxon>
        <taxon>Clostridium</taxon>
    </lineage>
</organism>
<dbReference type="RefSeq" id="WP_090093255.1">
    <property type="nucleotide sequence ID" value="NZ_FOMG01000026.1"/>
</dbReference>
<accession>A0A1I1QP67</accession>
<dbReference type="EMBL" id="FOMG01000026">
    <property type="protein sequence ID" value="SFD23792.1"/>
    <property type="molecule type" value="Genomic_DNA"/>
</dbReference>
<feature type="domain" description="Hemerythrin-like" evidence="1">
    <location>
        <begin position="3"/>
        <end position="139"/>
    </location>
</feature>
<dbReference type="Gene3D" id="1.20.120.520">
    <property type="entry name" value="nmb1532 protein domain like"/>
    <property type="match status" value="1"/>
</dbReference>
<evidence type="ECO:0000313" key="3">
    <source>
        <dbReference type="Proteomes" id="UP000199263"/>
    </source>
</evidence>
<name>A0A1I1QP67_9CLOT</name>
<dbReference type="STRING" id="119641.SAMN05421842_12619"/>
<dbReference type="AlphaFoldDB" id="A0A1I1QP67"/>
<sequence>MNAIDIMMEEHRYIKRMLKVVRKACFKVLQGEEVNYDDFYSMISFIRNYADGHHHNKEEIILFNKMIENLGVLGEKTIKYGMLVEHDLGRLHVKGLDEALENLKNGDEEAKLDVIANAISYTHLLERHIDKEDNVIYKFAQRELDNSILENIDKECKDYEDENMSVRDENINILENLEKKYFN</sequence>